<dbReference type="EMBL" id="CM047592">
    <property type="protein sequence ID" value="KAI9917118.1"/>
    <property type="molecule type" value="Genomic_DNA"/>
</dbReference>
<protein>
    <submittedName>
        <fullName evidence="1">Uncharacterized protein</fullName>
    </submittedName>
</protein>
<evidence type="ECO:0000313" key="2">
    <source>
        <dbReference type="Proteomes" id="UP001163321"/>
    </source>
</evidence>
<proteinExistence type="predicted"/>
<organism evidence="1 2">
    <name type="scientific">Peronosclerospora sorghi</name>
    <dbReference type="NCBI Taxonomy" id="230839"/>
    <lineage>
        <taxon>Eukaryota</taxon>
        <taxon>Sar</taxon>
        <taxon>Stramenopiles</taxon>
        <taxon>Oomycota</taxon>
        <taxon>Peronosporomycetes</taxon>
        <taxon>Peronosporales</taxon>
        <taxon>Peronosporaceae</taxon>
        <taxon>Peronosclerospora</taxon>
    </lineage>
</organism>
<reference evidence="1 2" key="1">
    <citation type="journal article" date="2022" name="bioRxiv">
        <title>The genome of the oomycete Peronosclerospora sorghi, a cosmopolitan pathogen of maize and sorghum, is inflated with dispersed pseudogenes.</title>
        <authorList>
            <person name="Fletcher K."/>
            <person name="Martin F."/>
            <person name="Isakeit T."/>
            <person name="Cavanaugh K."/>
            <person name="Magill C."/>
            <person name="Michelmore R."/>
        </authorList>
    </citation>
    <scope>NUCLEOTIDE SEQUENCE [LARGE SCALE GENOMIC DNA]</scope>
    <source>
        <strain evidence="1">P6</strain>
    </source>
</reference>
<gene>
    <name evidence="1" type="ORF">PsorP6_012700</name>
</gene>
<accession>A0ACC0WGS7</accession>
<dbReference type="Proteomes" id="UP001163321">
    <property type="component" value="Chromosome 13"/>
</dbReference>
<keyword evidence="2" id="KW-1185">Reference proteome</keyword>
<sequence length="227" mass="25799">MQWVPGTELGSAPPTCTRARRYDRPPRRALDNLDIHNVAISLNITKDEGVIQRITPISSNRTVGHSLSPCQRGMFQRRVVASIHAIERVASNRQIRRKTRHPANLRALERQPPKEIIVPPLKYTPTYVPEKVSFNGWSSAPETPLPGLPFHVKRTAVGLQLPVYRDYRNGRTRVLTILRRYKGNEQELRDELSKVCGGKQVSVRPGRLEVVGDYVKEIRTWLVGLGF</sequence>
<name>A0ACC0WGS7_9STRA</name>
<evidence type="ECO:0000313" key="1">
    <source>
        <dbReference type="EMBL" id="KAI9917118.1"/>
    </source>
</evidence>
<comment type="caution">
    <text evidence="1">The sequence shown here is derived from an EMBL/GenBank/DDBJ whole genome shotgun (WGS) entry which is preliminary data.</text>
</comment>